<proteinExistence type="predicted"/>
<gene>
    <name evidence="2" type="ordered locus">Sbal195_4642</name>
</gene>
<dbReference type="Pfam" id="PF03235">
    <property type="entry name" value="GmrSD_N"/>
    <property type="match status" value="1"/>
</dbReference>
<dbReference type="PANTHER" id="PTHR39639">
    <property type="entry name" value="CHROMOSOME 16, WHOLE GENOME SHOTGUN SEQUENCE"/>
    <property type="match status" value="1"/>
</dbReference>
<sequence length="396" mass="47023">MLIENEAISFDVQEVQEPVSSPELINEKYNDGEIRIVTEQARYPLDTISEKIVHNPKYQLNPEFQRRHRWSVEKQSLLIESLIINVPIPPIFLYEFEFSQYEVMDGLQRLTAISSFYDNKFKLEGLTHWKELNGMTYGELPERLQAGIDRRYISSVILLKETAKSTQQSEFMKQMVFDRLNSGGVKLEPQEKRNSNYNGRLNKLCIELSANESFCELWDIPSPLIGIQENNVLTPREMHKHYRTMYDVELILRYFAYRQRSDLQKALSLELYLDKFLEHGNSIEASVLAEMGDCFNKSIKAVLDIFGETAFWMYRRRSDKWGWYSRATTAIYDPLMFNISKFLDHLPKLIEQKEQIRLDLIEFYKEQYDYFEGRNTTPLTLNKRDELFYEFISRYI</sequence>
<dbReference type="EMBL" id="CP000893">
    <property type="protein sequence ID" value="ABX51798.1"/>
    <property type="molecule type" value="Genomic_DNA"/>
</dbReference>
<protein>
    <recommendedName>
        <fullName evidence="1">GmrSD restriction endonucleases N-terminal domain-containing protein</fullName>
    </recommendedName>
</protein>
<evidence type="ECO:0000313" key="2">
    <source>
        <dbReference type="EMBL" id="ABX51798.1"/>
    </source>
</evidence>
<dbReference type="InterPro" id="IPR004919">
    <property type="entry name" value="GmrSD_N"/>
</dbReference>
<dbReference type="KEGG" id="sbn:Sbal195_4642"/>
<dbReference type="Proteomes" id="UP000000770">
    <property type="component" value="Plasmid pS19502"/>
</dbReference>
<reference evidence="2 3" key="1">
    <citation type="submission" date="2007-11" db="EMBL/GenBank/DDBJ databases">
        <title>Complete sequence of plasmid2 pS19502 of Shewanella baltica OS195.</title>
        <authorList>
            <consortium name="US DOE Joint Genome Institute"/>
            <person name="Copeland A."/>
            <person name="Lucas S."/>
            <person name="Lapidus A."/>
            <person name="Barry K."/>
            <person name="Glavina del Rio T."/>
            <person name="Dalin E."/>
            <person name="Tice H."/>
            <person name="Pitluck S."/>
            <person name="Chain P."/>
            <person name="Malfatti S."/>
            <person name="Shin M."/>
            <person name="Vergez L."/>
            <person name="Schmutz J."/>
            <person name="Larimer F."/>
            <person name="Land M."/>
            <person name="Hauser L."/>
            <person name="Kyrpides N."/>
            <person name="Kim E."/>
            <person name="Brettar I."/>
            <person name="Rodrigues J."/>
            <person name="Konstantinidis K."/>
            <person name="Klappenbach J."/>
            <person name="Hofle M."/>
            <person name="Tiedje J."/>
            <person name="Richardson P."/>
        </authorList>
    </citation>
    <scope>NUCLEOTIDE SEQUENCE [LARGE SCALE GENOMIC DNA]</scope>
    <source>
        <strain evidence="3">OS195</strain>
        <plasmid evidence="3">Plasmid pS19502</plasmid>
    </source>
</reference>
<dbReference type="RefSeq" id="WP_012197979.1">
    <property type="nucleotide sequence ID" value="NC_009999.1"/>
</dbReference>
<name>A9L6L6_SHEB9</name>
<dbReference type="HOGENOM" id="CLU_038557_2_1_6"/>
<evidence type="ECO:0000313" key="3">
    <source>
        <dbReference type="Proteomes" id="UP000000770"/>
    </source>
</evidence>
<organism evidence="2 3">
    <name type="scientific">Shewanella baltica (strain OS195)</name>
    <dbReference type="NCBI Taxonomy" id="399599"/>
    <lineage>
        <taxon>Bacteria</taxon>
        <taxon>Pseudomonadati</taxon>
        <taxon>Pseudomonadota</taxon>
        <taxon>Gammaproteobacteria</taxon>
        <taxon>Alteromonadales</taxon>
        <taxon>Shewanellaceae</taxon>
        <taxon>Shewanella</taxon>
    </lineage>
</organism>
<dbReference type="AlphaFoldDB" id="A9L6L6"/>
<feature type="domain" description="GmrSD restriction endonucleases N-terminal" evidence="1">
    <location>
        <begin position="51"/>
        <end position="197"/>
    </location>
</feature>
<keyword evidence="2" id="KW-0614">Plasmid</keyword>
<evidence type="ECO:0000259" key="1">
    <source>
        <dbReference type="Pfam" id="PF03235"/>
    </source>
</evidence>
<dbReference type="PANTHER" id="PTHR39639:SF1">
    <property type="entry name" value="DUF262 DOMAIN-CONTAINING PROTEIN"/>
    <property type="match status" value="1"/>
</dbReference>
<accession>A9L6L6</accession>
<geneLocation type="plasmid" evidence="2 3">
    <name>pS19502</name>
</geneLocation>